<evidence type="ECO:0000256" key="6">
    <source>
        <dbReference type="SAM" id="Phobius"/>
    </source>
</evidence>
<evidence type="ECO:0000256" key="4">
    <source>
        <dbReference type="ARBA" id="ARBA00022989"/>
    </source>
</evidence>
<evidence type="ECO:0000256" key="1">
    <source>
        <dbReference type="ARBA" id="ARBA00004141"/>
    </source>
</evidence>
<dbReference type="InterPro" id="IPR002549">
    <property type="entry name" value="AI-2E-like"/>
</dbReference>
<evidence type="ECO:0000313" key="7">
    <source>
        <dbReference type="EMBL" id="MEI5907882.1"/>
    </source>
</evidence>
<comment type="subcellular location">
    <subcellularLocation>
        <location evidence="1">Membrane</location>
        <topology evidence="1">Multi-pass membrane protein</topology>
    </subcellularLocation>
</comment>
<feature type="transmembrane region" description="Helical" evidence="6">
    <location>
        <begin position="72"/>
        <end position="93"/>
    </location>
</feature>
<comment type="similarity">
    <text evidence="2">Belongs to the autoinducer-2 exporter (AI-2E) (TC 2.A.86) family.</text>
</comment>
<feature type="transmembrane region" description="Helical" evidence="6">
    <location>
        <begin position="160"/>
        <end position="185"/>
    </location>
</feature>
<evidence type="ECO:0000256" key="5">
    <source>
        <dbReference type="ARBA" id="ARBA00023136"/>
    </source>
</evidence>
<keyword evidence="5 6" id="KW-0472">Membrane</keyword>
<feature type="transmembrane region" description="Helical" evidence="6">
    <location>
        <begin position="316"/>
        <end position="344"/>
    </location>
</feature>
<keyword evidence="3 6" id="KW-0812">Transmembrane</keyword>
<feature type="transmembrane region" description="Helical" evidence="6">
    <location>
        <begin position="249"/>
        <end position="278"/>
    </location>
</feature>
<evidence type="ECO:0000313" key="8">
    <source>
        <dbReference type="Proteomes" id="UP001312865"/>
    </source>
</evidence>
<dbReference type="Proteomes" id="UP001312865">
    <property type="component" value="Unassembled WGS sequence"/>
</dbReference>
<dbReference type="RefSeq" id="WP_336587315.1">
    <property type="nucleotide sequence ID" value="NZ_JBBAXC010000009.1"/>
</dbReference>
<dbReference type="Pfam" id="PF01594">
    <property type="entry name" value="AI-2E_transport"/>
    <property type="match status" value="1"/>
</dbReference>
<reference evidence="7 8" key="1">
    <citation type="journal article" date="2018" name="J. Microbiol.">
        <title>Bacillus spongiae sp. nov., isolated from sponge of Jeju Island.</title>
        <authorList>
            <person name="Lee G.E."/>
            <person name="Im W.T."/>
            <person name="Park J.S."/>
        </authorList>
    </citation>
    <scope>NUCLEOTIDE SEQUENCE [LARGE SCALE GENOMIC DNA]</scope>
    <source>
        <strain evidence="7 8">135PIL107-10</strain>
    </source>
</reference>
<keyword evidence="4 6" id="KW-1133">Transmembrane helix</keyword>
<feature type="transmembrane region" description="Helical" evidence="6">
    <location>
        <begin position="12"/>
        <end position="32"/>
    </location>
</feature>
<name>A0ABU8HF27_9BACI</name>
<keyword evidence="8" id="KW-1185">Reference proteome</keyword>
<proteinExistence type="inferred from homology"/>
<evidence type="ECO:0000256" key="3">
    <source>
        <dbReference type="ARBA" id="ARBA00022692"/>
    </source>
</evidence>
<sequence>MSLTNKRWFRSMIAIILSLIIIFLLDKVSFIFTPLTVLLKTIFLPFVVAGILFYLCRPLVSYLERNKVPKGIAIITAYIAIVLVIFGMTRLIGPVVNDQLDRFVQNIPEMTEAIKEVVEYVNENQEEIIPQSLKDYSKNLSNNIESYDIEGYISSWSLGIISFVTGIVNTIIYLILVPFILFYMLKDSNRFVPFISKFFPQNKRSDVKDVFGAMDKTISSYIQGQVFVSICIGTLLLIGYLVIDLEYSIVLALFGMFTNVIPFIGPFIAVIPALLVALFQDPIMVFYVAIIMIVAQQVEGNIISPQVMGKTLQIHPLTIIVLILFAGNLIGFIGIIFVIPVYAVSKTVVTHLYKLIVSS</sequence>
<evidence type="ECO:0000256" key="2">
    <source>
        <dbReference type="ARBA" id="ARBA00009773"/>
    </source>
</evidence>
<accession>A0ABU8HF27</accession>
<dbReference type="EMBL" id="JBBAXC010000009">
    <property type="protein sequence ID" value="MEI5907882.1"/>
    <property type="molecule type" value="Genomic_DNA"/>
</dbReference>
<feature type="transmembrane region" description="Helical" evidence="6">
    <location>
        <begin position="38"/>
        <end position="60"/>
    </location>
</feature>
<comment type="caution">
    <text evidence="7">The sequence shown here is derived from an EMBL/GenBank/DDBJ whole genome shotgun (WGS) entry which is preliminary data.</text>
</comment>
<dbReference type="PANTHER" id="PTHR21716">
    <property type="entry name" value="TRANSMEMBRANE PROTEIN"/>
    <property type="match status" value="1"/>
</dbReference>
<dbReference type="PANTHER" id="PTHR21716:SF69">
    <property type="entry name" value="TRANSPORT PROTEIN YUBA-RELATED"/>
    <property type="match status" value="1"/>
</dbReference>
<gene>
    <name evidence="7" type="ORF">WAK64_12535</name>
</gene>
<feature type="transmembrane region" description="Helical" evidence="6">
    <location>
        <begin position="226"/>
        <end position="243"/>
    </location>
</feature>
<protein>
    <submittedName>
        <fullName evidence="7">AI-2E family transporter</fullName>
    </submittedName>
</protein>
<feature type="transmembrane region" description="Helical" evidence="6">
    <location>
        <begin position="285"/>
        <end position="304"/>
    </location>
</feature>
<organism evidence="7 8">
    <name type="scientific">Bacillus spongiae</name>
    <dbReference type="NCBI Taxonomy" id="2683610"/>
    <lineage>
        <taxon>Bacteria</taxon>
        <taxon>Bacillati</taxon>
        <taxon>Bacillota</taxon>
        <taxon>Bacilli</taxon>
        <taxon>Bacillales</taxon>
        <taxon>Bacillaceae</taxon>
        <taxon>Bacillus</taxon>
    </lineage>
</organism>